<evidence type="ECO:0000256" key="5">
    <source>
        <dbReference type="SAM" id="Phobius"/>
    </source>
</evidence>
<keyword evidence="3" id="KW-0808">Transferase</keyword>
<evidence type="ECO:0000259" key="6">
    <source>
        <dbReference type="PROSITE" id="PS50885"/>
    </source>
</evidence>
<dbReference type="PROSITE" id="PS50885">
    <property type="entry name" value="HAMP"/>
    <property type="match status" value="1"/>
</dbReference>
<name>A0A0J9EKQ7_9FIRM</name>
<dbReference type="PANTHER" id="PTHR34220:SF7">
    <property type="entry name" value="SENSOR HISTIDINE KINASE YPDA"/>
    <property type="match status" value="1"/>
</dbReference>
<proteinExistence type="predicted"/>
<keyword evidence="4" id="KW-0418">Kinase</keyword>
<dbReference type="PANTHER" id="PTHR34220">
    <property type="entry name" value="SENSOR HISTIDINE KINASE YPDA"/>
    <property type="match status" value="1"/>
</dbReference>
<evidence type="ECO:0000313" key="7">
    <source>
        <dbReference type="EMBL" id="KMW16150.1"/>
    </source>
</evidence>
<dbReference type="CDD" id="cd06225">
    <property type="entry name" value="HAMP"/>
    <property type="match status" value="1"/>
</dbReference>
<keyword evidence="5" id="KW-0472">Membrane</keyword>
<evidence type="ECO:0000256" key="4">
    <source>
        <dbReference type="ARBA" id="ARBA00022777"/>
    </source>
</evidence>
<evidence type="ECO:0000256" key="1">
    <source>
        <dbReference type="ARBA" id="ARBA00004370"/>
    </source>
</evidence>
<dbReference type="EMBL" id="ADLK01000032">
    <property type="protein sequence ID" value="KMW16150.1"/>
    <property type="molecule type" value="Genomic_DNA"/>
</dbReference>
<dbReference type="InterPro" id="IPR050640">
    <property type="entry name" value="Bact_2-comp_sensor_kinase"/>
</dbReference>
<organism evidence="7 8">
    <name type="scientific">[Clostridium] citroniae WAL-19142</name>
    <dbReference type="NCBI Taxonomy" id="742734"/>
    <lineage>
        <taxon>Bacteria</taxon>
        <taxon>Bacillati</taxon>
        <taxon>Bacillota</taxon>
        <taxon>Clostridia</taxon>
        <taxon>Lachnospirales</taxon>
        <taxon>Lachnospiraceae</taxon>
        <taxon>Enterocloster</taxon>
    </lineage>
</organism>
<reference evidence="7 8" key="1">
    <citation type="submission" date="2011-04" db="EMBL/GenBank/DDBJ databases">
        <title>The Genome Sequence of Clostridium citroniae WAL-19142.</title>
        <authorList>
            <consortium name="The Broad Institute Genome Sequencing Platform"/>
            <person name="Earl A."/>
            <person name="Ward D."/>
            <person name="Feldgarden M."/>
            <person name="Gevers D."/>
            <person name="Warren Y.A."/>
            <person name="Tyrrell K.L."/>
            <person name="Citron D.M."/>
            <person name="Goldstein E.J."/>
            <person name="Daigneault M."/>
            <person name="Allen-Vercoe E."/>
            <person name="Young S.K."/>
            <person name="Zeng Q."/>
            <person name="Gargeya S."/>
            <person name="Fitzgerald M."/>
            <person name="Haas B."/>
            <person name="Abouelleil A."/>
            <person name="Alvarado L."/>
            <person name="Arachchi H.M."/>
            <person name="Berlin A."/>
            <person name="Brown A."/>
            <person name="Chapman S.B."/>
            <person name="Chen Z."/>
            <person name="Dunbar C."/>
            <person name="Freedman E."/>
            <person name="Gearin G."/>
            <person name="Gellesch M."/>
            <person name="Goldberg J."/>
            <person name="Griggs A."/>
            <person name="Gujja S."/>
            <person name="Heilman E.R."/>
            <person name="Heiman D."/>
            <person name="Howarth C."/>
            <person name="Larson L."/>
            <person name="Lui A."/>
            <person name="MacDonald P.J."/>
            <person name="Mehta T."/>
            <person name="Montmayeur A."/>
            <person name="Murphy C."/>
            <person name="Neiman D."/>
            <person name="Pearson M."/>
            <person name="Priest M."/>
            <person name="Roberts A."/>
            <person name="Saif S."/>
            <person name="Shea T."/>
            <person name="Shenoy N."/>
            <person name="Sisk P."/>
            <person name="Stolte C."/>
            <person name="Sykes S."/>
            <person name="White J."/>
            <person name="Yandava C."/>
            <person name="Wortman J."/>
            <person name="Nusbaum C."/>
            <person name="Birren B."/>
        </authorList>
    </citation>
    <scope>NUCLEOTIDE SEQUENCE [LARGE SCALE GENOMIC DNA]</scope>
    <source>
        <strain evidence="7 8">WAL-19142</strain>
    </source>
</reference>
<evidence type="ECO:0000256" key="2">
    <source>
        <dbReference type="ARBA" id="ARBA00022553"/>
    </source>
</evidence>
<dbReference type="Gene3D" id="6.10.340.10">
    <property type="match status" value="1"/>
</dbReference>
<dbReference type="InterPro" id="IPR036890">
    <property type="entry name" value="HATPase_C_sf"/>
</dbReference>
<dbReference type="SUPFAM" id="SSF55874">
    <property type="entry name" value="ATPase domain of HSP90 chaperone/DNA topoisomerase II/histidine kinase"/>
    <property type="match status" value="1"/>
</dbReference>
<dbReference type="Pfam" id="PF02518">
    <property type="entry name" value="HATPase_c"/>
    <property type="match status" value="1"/>
</dbReference>
<keyword evidence="2" id="KW-0597">Phosphoprotein</keyword>
<dbReference type="GeneID" id="93163936"/>
<dbReference type="Pfam" id="PF06580">
    <property type="entry name" value="His_kinase"/>
    <property type="match status" value="1"/>
</dbReference>
<dbReference type="InterPro" id="IPR003660">
    <property type="entry name" value="HAMP_dom"/>
</dbReference>
<dbReference type="AlphaFoldDB" id="A0A0J9EKQ7"/>
<protein>
    <recommendedName>
        <fullName evidence="6">HAMP domain-containing protein</fullName>
    </recommendedName>
</protein>
<dbReference type="GO" id="GO:0016020">
    <property type="term" value="C:membrane"/>
    <property type="evidence" value="ECO:0007669"/>
    <property type="project" value="UniProtKB-SubCell"/>
</dbReference>
<dbReference type="SMART" id="SM00387">
    <property type="entry name" value="HATPase_c"/>
    <property type="match status" value="1"/>
</dbReference>
<dbReference type="Gene3D" id="3.30.565.10">
    <property type="entry name" value="Histidine kinase-like ATPase, C-terminal domain"/>
    <property type="match status" value="1"/>
</dbReference>
<keyword evidence="5" id="KW-0812">Transmembrane</keyword>
<sequence length="513" mass="59401">MRAPGWLREKEKRFLDRLPLEKRLNTMTFIIIIPLTVLVIYLMATVVKFCNAYNQSIVNITDVNNTMAYFREDMDYTMYRIAIGTMTYQDIHDMPEEDRPYGWEQIKNPHEMINSTRKVYRQLLKRTSDDGNRRRISWIIHCLDQLEDRVDEIEDNLPYGGYDKNMQLLEMGVYMLTEDIAEQSQEFIYYETLHVQEIQRQLESQERTAMVVSLSLLGIILILGLTLSRRITKSVTEPIQKLCNETERVARGDFTSGPKIESGDELAILTGSFDHMKGEIGRLIEDIRQEQNQRRVMELQLLQEQINPHFLYNTLDTIVWLAEGGQNREVVDMVTSLSEFFRTTLSGGRDFITIKEEMGHIESYLQIQKVRYQDIMDYEVSLDESLNGYRMLKLTLQPLVENALYHGIKNKRGRGRICVRGYARDDMAVFEIRDDGAGMSKEEMEAVERKLRGEDRSHAKSGSASKGGFGLFNVAERLRLNYGSRCSLEFHSVQGEGTTAVVTIPLDMENEAV</sequence>
<accession>A0A0J9EKQ7</accession>
<dbReference type="SUPFAM" id="SSF158472">
    <property type="entry name" value="HAMP domain-like"/>
    <property type="match status" value="1"/>
</dbReference>
<dbReference type="InterPro" id="IPR010559">
    <property type="entry name" value="Sig_transdc_His_kin_internal"/>
</dbReference>
<dbReference type="Pfam" id="PF00672">
    <property type="entry name" value="HAMP"/>
    <property type="match status" value="1"/>
</dbReference>
<evidence type="ECO:0000313" key="8">
    <source>
        <dbReference type="Proteomes" id="UP000037392"/>
    </source>
</evidence>
<evidence type="ECO:0000256" key="3">
    <source>
        <dbReference type="ARBA" id="ARBA00022679"/>
    </source>
</evidence>
<dbReference type="RefSeq" id="WP_007867924.1">
    <property type="nucleotide sequence ID" value="NZ_KQ235882.1"/>
</dbReference>
<dbReference type="GO" id="GO:0000155">
    <property type="term" value="F:phosphorelay sensor kinase activity"/>
    <property type="evidence" value="ECO:0007669"/>
    <property type="project" value="InterPro"/>
</dbReference>
<comment type="subcellular location">
    <subcellularLocation>
        <location evidence="1">Membrane</location>
    </subcellularLocation>
</comment>
<dbReference type="SMART" id="SM00304">
    <property type="entry name" value="HAMP"/>
    <property type="match status" value="1"/>
</dbReference>
<dbReference type="InterPro" id="IPR003594">
    <property type="entry name" value="HATPase_dom"/>
</dbReference>
<dbReference type="Proteomes" id="UP000037392">
    <property type="component" value="Unassembled WGS sequence"/>
</dbReference>
<feature type="transmembrane region" description="Helical" evidence="5">
    <location>
        <begin position="208"/>
        <end position="227"/>
    </location>
</feature>
<keyword evidence="5" id="KW-1133">Transmembrane helix</keyword>
<dbReference type="PATRIC" id="fig|742734.4.peg.4918"/>
<feature type="transmembrane region" description="Helical" evidence="5">
    <location>
        <begin position="27"/>
        <end position="47"/>
    </location>
</feature>
<dbReference type="OrthoDB" id="9809348at2"/>
<feature type="domain" description="HAMP" evidence="6">
    <location>
        <begin position="233"/>
        <end position="285"/>
    </location>
</feature>
<comment type="caution">
    <text evidence="7">The sequence shown here is derived from an EMBL/GenBank/DDBJ whole genome shotgun (WGS) entry which is preliminary data.</text>
</comment>
<gene>
    <name evidence="7" type="ORF">HMPREF9470_04588</name>
</gene>